<keyword evidence="2" id="KW-1185">Reference proteome</keyword>
<comment type="caution">
    <text evidence="1">The sequence shown here is derived from an EMBL/GenBank/DDBJ whole genome shotgun (WGS) entry which is preliminary data.</text>
</comment>
<name>A0A0J8YE31_9ENTR</name>
<accession>A0A0J8YE31</accession>
<proteinExistence type="predicted"/>
<protein>
    <recommendedName>
        <fullName evidence="3">DUF1508 domain-containing protein</fullName>
    </recommendedName>
</protein>
<dbReference type="Proteomes" id="UP000037315">
    <property type="component" value="Unassembled WGS sequence"/>
</dbReference>
<dbReference type="PATRIC" id="fig|1656095.3.peg.1789"/>
<evidence type="ECO:0000313" key="2">
    <source>
        <dbReference type="Proteomes" id="UP000037315"/>
    </source>
</evidence>
<evidence type="ECO:0008006" key="3">
    <source>
        <dbReference type="Google" id="ProtNLM"/>
    </source>
</evidence>
<gene>
    <name evidence="1" type="ORF">ACH50_05480</name>
</gene>
<organism evidence="1 2">
    <name type="scientific">Franconibacter pulveris</name>
    <dbReference type="NCBI Taxonomy" id="435910"/>
    <lineage>
        <taxon>Bacteria</taxon>
        <taxon>Pseudomonadati</taxon>
        <taxon>Pseudomonadota</taxon>
        <taxon>Gammaproteobacteria</taxon>
        <taxon>Enterobacterales</taxon>
        <taxon>Enterobacteriaceae</taxon>
        <taxon>Franconibacter</taxon>
    </lineage>
</organism>
<evidence type="ECO:0000313" key="1">
    <source>
        <dbReference type="EMBL" id="KMV35774.1"/>
    </source>
</evidence>
<dbReference type="OrthoDB" id="6563868at2"/>
<reference evidence="1 2" key="1">
    <citation type="submission" date="2015-06" db="EMBL/GenBank/DDBJ databases">
        <title>Genome sequencing of Cronobacter sp. strain DJ34 isolated from petroleum contaminated sludge of Duliajan Oil Fields, Assam, India.</title>
        <authorList>
            <person name="Pal S."/>
            <person name="Banerjee T.D."/>
            <person name="Roy A."/>
            <person name="Sar P."/>
            <person name="Kazy S.K."/>
        </authorList>
    </citation>
    <scope>NUCLEOTIDE SEQUENCE [LARGE SCALE GENOMIC DNA]</scope>
    <source>
        <strain evidence="1 2">DJ34</strain>
    </source>
</reference>
<dbReference type="STRING" id="1121863.GCA_000621185_01279"/>
<dbReference type="EMBL" id="LFEJ01000009">
    <property type="protein sequence ID" value="KMV35774.1"/>
    <property type="molecule type" value="Genomic_DNA"/>
</dbReference>
<dbReference type="AlphaFoldDB" id="A0A0J8YE31"/>
<dbReference type="RefSeq" id="WP_024557548.1">
    <property type="nucleotide sequence ID" value="NZ_LFEJ01000009.1"/>
</dbReference>
<sequence length="66" mass="7381">MSLSIDKKQQPEGEYVYTATCREQTYHFTVTGKGATATEADQNLLRALEEMKQRLDEVAQTGKLSA</sequence>